<reference evidence="1 2" key="1">
    <citation type="submission" date="2015-07" db="EMBL/GenBank/DDBJ databases">
        <authorList>
            <consortium name="Pathogen Informatics"/>
        </authorList>
    </citation>
    <scope>NUCLEOTIDE SEQUENCE [LARGE SCALE GENOMIC DNA]</scope>
    <source>
        <strain evidence="1 2">A51</strain>
    </source>
</reference>
<proteinExistence type="predicted"/>
<dbReference type="Proteomes" id="UP000044806">
    <property type="component" value="Unassembled WGS sequence"/>
</dbReference>
<evidence type="ECO:0000313" key="2">
    <source>
        <dbReference type="Proteomes" id="UP000044806"/>
    </source>
</evidence>
<sequence>MLGLFPDNPPVCRVSQQDPARLYGESFPGLYAPLHAHAPHQ</sequence>
<accession>A0A655TG91</accession>
<protein>
    <submittedName>
        <fullName evidence="1">Uncharacterized protein</fullName>
    </submittedName>
</protein>
<dbReference type="EMBL" id="CWOW01000018">
    <property type="protein sequence ID" value="CSB00222.1"/>
    <property type="molecule type" value="Genomic_DNA"/>
</dbReference>
<evidence type="ECO:0000313" key="1">
    <source>
        <dbReference type="EMBL" id="CSB00222.1"/>
    </source>
</evidence>
<dbReference type="AlphaFoldDB" id="A0A655TG91"/>
<gene>
    <name evidence="1" type="ORF">ERS013165_03040</name>
</gene>
<name>A0A655TG91_VIBCL</name>
<organism evidence="1 2">
    <name type="scientific">Vibrio cholerae</name>
    <dbReference type="NCBI Taxonomy" id="666"/>
    <lineage>
        <taxon>Bacteria</taxon>
        <taxon>Pseudomonadati</taxon>
        <taxon>Pseudomonadota</taxon>
        <taxon>Gammaproteobacteria</taxon>
        <taxon>Vibrionales</taxon>
        <taxon>Vibrionaceae</taxon>
        <taxon>Vibrio</taxon>
    </lineage>
</organism>